<accession>A0ACC3A217</accession>
<sequence length="685" mass="77439">MSHFLNESSNGSERLVTSRQVRRQEKKYQCAECGSAKNFVTTNDLDRHMKTVHAILNKGDRIYICHIDNCSASAKIWPRLDNFKHHVSLMHGEQYADRAEDMWQEYEPEKHCRLRARSRAKGRLNTVATPSLSHGIASSRLLQRAVPLSLTQSEAAGDDGSRQMQTLSLPEPHEVFTGASLSQYYPYNSNPKRSTTGKWADSKQSYGGDDWADDGGDEEPSTHSKFYNEPMFHTLSSFGQSMEDFLTNPGDSILLNRADLRYSAVKPNFSFFENDTGKDHIYGPVEVDGIATLGDHYTPENNLGKGHIYDKVEIKDNATAVMGDYYNQQIQEIHYHNEVHATAINARFPTRVERQNEVFPFHTLETITTFQEGGPFSGRGTSSKTAVKWLRAEDIGEGVFGEVHRETQHDNNTFPKSRAVKVMRRRQLTRMKIDYKRELGALMQLARGDYNQHFVEFFAWYENNDNIFIAMEYIPGGDLSKHIGDGILKADTQVIASQILEGICILHRLGIVHRDIKPANIFVATTSPSWWVKIGDFGICKNTITRNTALRTNVGTYGYQAPEVIGLVSARKGNEYDARCDIWSFACLFHEIWTGKAPFADLGALIAFCDSDHQGRRQNLFGTLPLSKHSLGVLEAITEQLLQPDPHQRLTAEEALHLVEEWASSSPKDERKNQGSRHPPGNRSR</sequence>
<keyword evidence="2" id="KW-1185">Reference proteome</keyword>
<proteinExistence type="predicted"/>
<dbReference type="Proteomes" id="UP001172386">
    <property type="component" value="Unassembled WGS sequence"/>
</dbReference>
<protein>
    <submittedName>
        <fullName evidence="1">Uncharacterized protein</fullName>
    </submittedName>
</protein>
<organism evidence="1 2">
    <name type="scientific">Neophaeococcomyces mojaviensis</name>
    <dbReference type="NCBI Taxonomy" id="3383035"/>
    <lineage>
        <taxon>Eukaryota</taxon>
        <taxon>Fungi</taxon>
        <taxon>Dikarya</taxon>
        <taxon>Ascomycota</taxon>
        <taxon>Pezizomycotina</taxon>
        <taxon>Eurotiomycetes</taxon>
        <taxon>Chaetothyriomycetidae</taxon>
        <taxon>Chaetothyriales</taxon>
        <taxon>Chaetothyriales incertae sedis</taxon>
        <taxon>Neophaeococcomyces</taxon>
    </lineage>
</organism>
<comment type="caution">
    <text evidence="1">The sequence shown here is derived from an EMBL/GenBank/DDBJ whole genome shotgun (WGS) entry which is preliminary data.</text>
</comment>
<reference evidence="1" key="1">
    <citation type="submission" date="2022-10" db="EMBL/GenBank/DDBJ databases">
        <title>Culturing micro-colonial fungi from biological soil crusts in the Mojave desert and describing Neophaeococcomyces mojavensis, and introducing the new genera and species Taxawa tesnikishii.</title>
        <authorList>
            <person name="Kurbessoian T."/>
            <person name="Stajich J.E."/>
        </authorList>
    </citation>
    <scope>NUCLEOTIDE SEQUENCE</scope>
    <source>
        <strain evidence="1">JES_112</strain>
    </source>
</reference>
<evidence type="ECO:0000313" key="1">
    <source>
        <dbReference type="EMBL" id="KAJ9654198.1"/>
    </source>
</evidence>
<name>A0ACC3A217_9EURO</name>
<gene>
    <name evidence="1" type="ORF">H2198_006714</name>
</gene>
<dbReference type="EMBL" id="JAPDRQ010000128">
    <property type="protein sequence ID" value="KAJ9654198.1"/>
    <property type="molecule type" value="Genomic_DNA"/>
</dbReference>
<evidence type="ECO:0000313" key="2">
    <source>
        <dbReference type="Proteomes" id="UP001172386"/>
    </source>
</evidence>